<dbReference type="Pfam" id="PF12854">
    <property type="entry name" value="PPR_1"/>
    <property type="match status" value="1"/>
</dbReference>
<comment type="similarity">
    <text evidence="1">Belongs to the PPR family. P subfamily.</text>
</comment>
<feature type="repeat" description="PPR" evidence="4">
    <location>
        <begin position="9"/>
        <end position="43"/>
    </location>
</feature>
<proteinExistence type="inferred from homology"/>
<sequence>MTRAGFVPDKATYTMVIDAFCRKGEVKRGFKLLKEMQNNGHTPEVVTYNVIMNGLCKIGQMKNADMLLNAMLNIGVKPDDITYNILLDGQCKHGQVKDFDELRGEKGMVSDFATYSSLISEVVKKQKNHQNK</sequence>
<dbReference type="InterPro" id="IPR002885">
    <property type="entry name" value="PPR_rpt"/>
</dbReference>
<dbReference type="Gene3D" id="1.25.40.10">
    <property type="entry name" value="Tetratricopeptide repeat domain"/>
    <property type="match status" value="1"/>
</dbReference>
<evidence type="ECO:0008006" key="6">
    <source>
        <dbReference type="Google" id="ProtNLM"/>
    </source>
</evidence>
<evidence type="ECO:0000256" key="4">
    <source>
        <dbReference type="PROSITE-ProRule" id="PRU00708"/>
    </source>
</evidence>
<dbReference type="AlphaFoldDB" id="A0A6V7P3N2"/>
<dbReference type="EMBL" id="LR862144">
    <property type="protein sequence ID" value="CAD1825256.1"/>
    <property type="molecule type" value="Genomic_DNA"/>
</dbReference>
<accession>A0A6V7P3N2</accession>
<gene>
    <name evidence="5" type="ORF">CB5_LOCUS8467</name>
</gene>
<keyword evidence="3" id="KW-0809">Transit peptide</keyword>
<keyword evidence="2" id="KW-0677">Repeat</keyword>
<reference evidence="5" key="1">
    <citation type="submission" date="2020-07" db="EMBL/GenBank/DDBJ databases">
        <authorList>
            <person name="Lin J."/>
        </authorList>
    </citation>
    <scope>NUCLEOTIDE SEQUENCE</scope>
</reference>
<dbReference type="InterPro" id="IPR011990">
    <property type="entry name" value="TPR-like_helical_dom_sf"/>
</dbReference>
<evidence type="ECO:0000256" key="3">
    <source>
        <dbReference type="ARBA" id="ARBA00022946"/>
    </source>
</evidence>
<protein>
    <recommendedName>
        <fullName evidence="6">Pentatricopeptide repeat-containing protein</fullName>
    </recommendedName>
</protein>
<dbReference type="PANTHER" id="PTHR47941">
    <property type="entry name" value="PENTATRICOPEPTIDE REPEAT-CONTAINING PROTEIN 3, MITOCHONDRIAL"/>
    <property type="match status" value="1"/>
</dbReference>
<feature type="repeat" description="PPR" evidence="4">
    <location>
        <begin position="44"/>
        <end position="78"/>
    </location>
</feature>
<evidence type="ECO:0000256" key="2">
    <source>
        <dbReference type="ARBA" id="ARBA00022737"/>
    </source>
</evidence>
<dbReference type="Pfam" id="PF13041">
    <property type="entry name" value="PPR_2"/>
    <property type="match status" value="1"/>
</dbReference>
<dbReference type="NCBIfam" id="TIGR00756">
    <property type="entry name" value="PPR"/>
    <property type="match status" value="3"/>
</dbReference>
<organism evidence="5">
    <name type="scientific">Ananas comosus var. bracteatus</name>
    <name type="common">red pineapple</name>
    <dbReference type="NCBI Taxonomy" id="296719"/>
    <lineage>
        <taxon>Eukaryota</taxon>
        <taxon>Viridiplantae</taxon>
        <taxon>Streptophyta</taxon>
        <taxon>Embryophyta</taxon>
        <taxon>Tracheophyta</taxon>
        <taxon>Spermatophyta</taxon>
        <taxon>Magnoliopsida</taxon>
        <taxon>Liliopsida</taxon>
        <taxon>Poales</taxon>
        <taxon>Bromeliaceae</taxon>
        <taxon>Bromelioideae</taxon>
        <taxon>Ananas</taxon>
    </lineage>
</organism>
<evidence type="ECO:0000256" key="1">
    <source>
        <dbReference type="ARBA" id="ARBA00007626"/>
    </source>
</evidence>
<evidence type="ECO:0000313" key="5">
    <source>
        <dbReference type="EMBL" id="CAD1825256.1"/>
    </source>
</evidence>
<name>A0A6V7P3N2_ANACO</name>
<dbReference type="PROSITE" id="PS51375">
    <property type="entry name" value="PPR"/>
    <property type="match status" value="2"/>
</dbReference>